<proteinExistence type="predicted"/>
<organism evidence="1 2">
    <name type="scientific">Lutibacter flavus</name>
    <dbReference type="NCBI Taxonomy" id="691689"/>
    <lineage>
        <taxon>Bacteria</taxon>
        <taxon>Pseudomonadati</taxon>
        <taxon>Bacteroidota</taxon>
        <taxon>Flavobacteriia</taxon>
        <taxon>Flavobacteriales</taxon>
        <taxon>Flavobacteriaceae</taxon>
        <taxon>Lutibacter</taxon>
    </lineage>
</organism>
<accession>A0A238XLM3</accession>
<name>A0A238XLM3_9FLAO</name>
<evidence type="ECO:0000313" key="1">
    <source>
        <dbReference type="EMBL" id="SNR59214.1"/>
    </source>
</evidence>
<dbReference type="EMBL" id="FZNX01000003">
    <property type="protein sequence ID" value="SNR59214.1"/>
    <property type="molecule type" value="Genomic_DNA"/>
</dbReference>
<dbReference type="Proteomes" id="UP000198412">
    <property type="component" value="Unassembled WGS sequence"/>
</dbReference>
<evidence type="ECO:0000313" key="2">
    <source>
        <dbReference type="Proteomes" id="UP000198412"/>
    </source>
</evidence>
<protein>
    <submittedName>
        <fullName evidence="1">Uncharacterized protein</fullName>
    </submittedName>
</protein>
<reference evidence="2" key="1">
    <citation type="submission" date="2017-06" db="EMBL/GenBank/DDBJ databases">
        <authorList>
            <person name="Varghese N."/>
            <person name="Submissions S."/>
        </authorList>
    </citation>
    <scope>NUCLEOTIDE SEQUENCE [LARGE SCALE GENOMIC DNA]</scope>
    <source>
        <strain evidence="2">DSM 27993</strain>
    </source>
</reference>
<gene>
    <name evidence="1" type="ORF">SAMN04488111_1890</name>
</gene>
<sequence length="47" mass="5712">MIRKLTKKITQSIEIIYAIDCVYKLNYINLDVDFLFKRMIEVNFLKL</sequence>
<dbReference type="AlphaFoldDB" id="A0A238XLM3"/>
<keyword evidence="2" id="KW-1185">Reference proteome</keyword>